<protein>
    <recommendedName>
        <fullName evidence="8">Cytochrome b561 domain-containing protein</fullName>
    </recommendedName>
</protein>
<feature type="transmembrane region" description="Helical" evidence="7">
    <location>
        <begin position="74"/>
        <end position="94"/>
    </location>
</feature>
<reference evidence="9" key="1">
    <citation type="submission" date="2021-02" db="EMBL/GenBank/DDBJ databases">
        <authorList>
            <person name="Dougan E. K."/>
            <person name="Rhodes N."/>
            <person name="Thang M."/>
            <person name="Chan C."/>
        </authorList>
    </citation>
    <scope>NUCLEOTIDE SEQUENCE</scope>
</reference>
<evidence type="ECO:0000256" key="2">
    <source>
        <dbReference type="ARBA" id="ARBA00022448"/>
    </source>
</evidence>
<accession>A0A812XPH0</accession>
<comment type="subcellular location">
    <subcellularLocation>
        <location evidence="1">Membrane</location>
    </subcellularLocation>
</comment>
<feature type="domain" description="Cytochrome b561" evidence="8">
    <location>
        <begin position="41"/>
        <end position="153"/>
    </location>
</feature>
<gene>
    <name evidence="9" type="ORF">SPIL2461_LOCUS21162</name>
</gene>
<feature type="transmembrane region" description="Helical" evidence="7">
    <location>
        <begin position="7"/>
        <end position="27"/>
    </location>
</feature>
<keyword evidence="10" id="KW-1185">Reference proteome</keyword>
<keyword evidence="2" id="KW-0813">Transport</keyword>
<evidence type="ECO:0000256" key="3">
    <source>
        <dbReference type="ARBA" id="ARBA00022692"/>
    </source>
</evidence>
<organism evidence="9 10">
    <name type="scientific">Symbiodinium pilosum</name>
    <name type="common">Dinoflagellate</name>
    <dbReference type="NCBI Taxonomy" id="2952"/>
    <lineage>
        <taxon>Eukaryota</taxon>
        <taxon>Sar</taxon>
        <taxon>Alveolata</taxon>
        <taxon>Dinophyceae</taxon>
        <taxon>Suessiales</taxon>
        <taxon>Symbiodiniaceae</taxon>
        <taxon>Symbiodinium</taxon>
    </lineage>
</organism>
<evidence type="ECO:0000256" key="6">
    <source>
        <dbReference type="ARBA" id="ARBA00023136"/>
    </source>
</evidence>
<keyword evidence="4" id="KW-0249">Electron transport</keyword>
<keyword evidence="5 7" id="KW-1133">Transmembrane helix</keyword>
<dbReference type="Gene3D" id="1.20.120.1770">
    <property type="match status" value="1"/>
</dbReference>
<name>A0A812XPH0_SYMPI</name>
<dbReference type="GO" id="GO:0016020">
    <property type="term" value="C:membrane"/>
    <property type="evidence" value="ECO:0007669"/>
    <property type="project" value="UniProtKB-SubCell"/>
</dbReference>
<evidence type="ECO:0000256" key="1">
    <source>
        <dbReference type="ARBA" id="ARBA00004370"/>
    </source>
</evidence>
<keyword evidence="3 7" id="KW-0812">Transmembrane</keyword>
<evidence type="ECO:0000256" key="5">
    <source>
        <dbReference type="ARBA" id="ARBA00022989"/>
    </source>
</evidence>
<evidence type="ECO:0000256" key="4">
    <source>
        <dbReference type="ARBA" id="ARBA00022982"/>
    </source>
</evidence>
<proteinExistence type="predicted"/>
<dbReference type="InterPro" id="IPR006593">
    <property type="entry name" value="Cyt_b561/ferric_Rdtase_TM"/>
</dbReference>
<feature type="transmembrane region" description="Helical" evidence="7">
    <location>
        <begin position="124"/>
        <end position="145"/>
    </location>
</feature>
<feature type="transmembrane region" description="Helical" evidence="7">
    <location>
        <begin position="39"/>
        <end position="62"/>
    </location>
</feature>
<evidence type="ECO:0000313" key="9">
    <source>
        <dbReference type="EMBL" id="CAE7736216.1"/>
    </source>
</evidence>
<sequence>MNALINGLFFLAAVLAPAAIIVGLLSHHQGGGLALSAPFAWHPILMSIAFPCLMVLGRWAYVTDLIEDKSTRRIVHGSLMSLAALVALGGYVAMFKAHWPIKQYFGYNFTTHKWAVPARVIHDLIGYAVLSLVLFQATIGMVKIVKLQSKIKSFTFHGTLGK</sequence>
<dbReference type="EMBL" id="CAJNIZ010046001">
    <property type="protein sequence ID" value="CAE7736216.1"/>
    <property type="molecule type" value="Genomic_DNA"/>
</dbReference>
<dbReference type="OrthoDB" id="417164at2759"/>
<comment type="caution">
    <text evidence="9">The sequence shown here is derived from an EMBL/GenBank/DDBJ whole genome shotgun (WGS) entry which is preliminary data.</text>
</comment>
<dbReference type="AlphaFoldDB" id="A0A812XPH0"/>
<evidence type="ECO:0000313" key="10">
    <source>
        <dbReference type="Proteomes" id="UP000649617"/>
    </source>
</evidence>
<feature type="non-terminal residue" evidence="9">
    <location>
        <position position="162"/>
    </location>
</feature>
<keyword evidence="6 7" id="KW-0472">Membrane</keyword>
<dbReference type="Proteomes" id="UP000649617">
    <property type="component" value="Unassembled WGS sequence"/>
</dbReference>
<evidence type="ECO:0000256" key="7">
    <source>
        <dbReference type="SAM" id="Phobius"/>
    </source>
</evidence>
<evidence type="ECO:0000259" key="8">
    <source>
        <dbReference type="Pfam" id="PF03188"/>
    </source>
</evidence>
<dbReference type="Pfam" id="PF03188">
    <property type="entry name" value="Cytochrom_B561"/>
    <property type="match status" value="1"/>
</dbReference>